<evidence type="ECO:0000256" key="7">
    <source>
        <dbReference type="RuleBase" id="RU003331"/>
    </source>
</evidence>
<comment type="caution">
    <text evidence="5">Lacks conserved residue(s) required for the propagation of feature annotation.</text>
</comment>
<feature type="binding site" evidence="5">
    <location>
        <position position="146"/>
    </location>
    <ligand>
        <name>AMP</name>
        <dbReference type="ChEBI" id="CHEBI:456215"/>
    </ligand>
</feature>
<dbReference type="Gene3D" id="3.40.50.300">
    <property type="entry name" value="P-loop containing nucleotide triphosphate hydrolases"/>
    <property type="match status" value="1"/>
</dbReference>
<feature type="binding site" evidence="5">
    <location>
        <position position="37"/>
    </location>
    <ligand>
        <name>AMP</name>
        <dbReference type="ChEBI" id="CHEBI:456215"/>
    </ligand>
</feature>
<organism evidence="8 9">
    <name type="scientific">Niastella koreensis</name>
    <dbReference type="NCBI Taxonomy" id="354356"/>
    <lineage>
        <taxon>Bacteria</taxon>
        <taxon>Pseudomonadati</taxon>
        <taxon>Bacteroidota</taxon>
        <taxon>Chitinophagia</taxon>
        <taxon>Chitinophagales</taxon>
        <taxon>Chitinophagaceae</taxon>
        <taxon>Niastella</taxon>
    </lineage>
</organism>
<comment type="domain">
    <text evidence="5">Consists of three domains, a large central CORE domain and two small peripheral domains, NMPbind and LID, which undergo movements during catalysis. The LID domain closes over the site of phosphoryl transfer upon ATP binding. Assembling and dissambling the active center during each catalytic cycle provides an effective means to prevent ATP hydrolysis.</text>
</comment>
<evidence type="ECO:0000256" key="3">
    <source>
        <dbReference type="ARBA" id="ARBA00022741"/>
    </source>
</evidence>
<keyword evidence="3 5" id="KW-0547">Nucleotide-binding</keyword>
<keyword evidence="1 5" id="KW-0808">Transferase</keyword>
<feature type="binding site" evidence="5">
    <location>
        <begin position="86"/>
        <end position="89"/>
    </location>
    <ligand>
        <name>AMP</name>
        <dbReference type="ChEBI" id="CHEBI:456215"/>
    </ligand>
</feature>
<evidence type="ECO:0000256" key="1">
    <source>
        <dbReference type="ARBA" id="ARBA00022679"/>
    </source>
</evidence>
<keyword evidence="4 5" id="KW-0418">Kinase</keyword>
<evidence type="ECO:0000256" key="2">
    <source>
        <dbReference type="ARBA" id="ARBA00022727"/>
    </source>
</evidence>
<dbReference type="Proteomes" id="UP000192277">
    <property type="component" value="Unassembled WGS sequence"/>
</dbReference>
<comment type="caution">
    <text evidence="8">The sequence shown here is derived from an EMBL/GenBank/DDBJ whole genome shotgun (WGS) entry which is preliminary data.</text>
</comment>
<dbReference type="Pfam" id="PF00406">
    <property type="entry name" value="ADK"/>
    <property type="match status" value="1"/>
</dbReference>
<feature type="region of interest" description="NMP" evidence="5">
    <location>
        <begin position="31"/>
        <end position="60"/>
    </location>
</feature>
<dbReference type="RefSeq" id="WP_014217367.1">
    <property type="nucleotide sequence ID" value="NZ_LWBO01000032.1"/>
</dbReference>
<gene>
    <name evidence="5" type="primary">adk</name>
    <name evidence="8" type="ORF">A4D02_35755</name>
</gene>
<comment type="catalytic activity">
    <reaction evidence="5 7">
        <text>AMP + ATP = 2 ADP</text>
        <dbReference type="Rhea" id="RHEA:12973"/>
        <dbReference type="ChEBI" id="CHEBI:30616"/>
        <dbReference type="ChEBI" id="CHEBI:456215"/>
        <dbReference type="ChEBI" id="CHEBI:456216"/>
        <dbReference type="EC" id="2.7.4.3"/>
    </reaction>
</comment>
<evidence type="ECO:0000256" key="4">
    <source>
        <dbReference type="ARBA" id="ARBA00022777"/>
    </source>
</evidence>
<dbReference type="PANTHER" id="PTHR23359">
    <property type="entry name" value="NUCLEOTIDE KINASE"/>
    <property type="match status" value="1"/>
</dbReference>
<dbReference type="EC" id="2.7.4.3" evidence="5 7"/>
<dbReference type="CDD" id="cd01428">
    <property type="entry name" value="ADK"/>
    <property type="match status" value="1"/>
</dbReference>
<accession>A0ABX3NRU6</accession>
<keyword evidence="5 7" id="KW-0067">ATP-binding</keyword>
<comment type="similarity">
    <text evidence="5 6">Belongs to the adenylate kinase family.</text>
</comment>
<proteinExistence type="inferred from homology"/>
<dbReference type="PRINTS" id="PR00094">
    <property type="entry name" value="ADENYLTKNASE"/>
</dbReference>
<dbReference type="GO" id="GO:0016301">
    <property type="term" value="F:kinase activity"/>
    <property type="evidence" value="ECO:0007669"/>
    <property type="project" value="UniProtKB-KW"/>
</dbReference>
<comment type="pathway">
    <text evidence="5">Purine metabolism; AMP biosynthesis via salvage pathway; AMP from ADP: step 1/1.</text>
</comment>
<protein>
    <recommendedName>
        <fullName evidence="5 7">Adenylate kinase</fullName>
        <shortName evidence="5">AK</shortName>
        <ecNumber evidence="5 7">2.7.4.3</ecNumber>
    </recommendedName>
    <alternativeName>
        <fullName evidence="5">ATP-AMP transphosphorylase</fullName>
    </alternativeName>
    <alternativeName>
        <fullName evidence="5">ATP:AMP phosphotransferase</fullName>
    </alternativeName>
    <alternativeName>
        <fullName evidence="5">Adenylate monophosphate kinase</fullName>
    </alternativeName>
</protein>
<evidence type="ECO:0000313" key="8">
    <source>
        <dbReference type="EMBL" id="OQP44165.1"/>
    </source>
</evidence>
<name>A0ABX3NRU6_9BACT</name>
<comment type="subcellular location">
    <subcellularLocation>
        <location evidence="5 7">Cytoplasm</location>
    </subcellularLocation>
</comment>
<feature type="binding site" evidence="5">
    <location>
        <position position="174"/>
    </location>
    <ligand>
        <name>ATP</name>
        <dbReference type="ChEBI" id="CHEBI:30616"/>
    </ligand>
</feature>
<feature type="binding site" evidence="5">
    <location>
        <position position="128"/>
    </location>
    <ligand>
        <name>ATP</name>
        <dbReference type="ChEBI" id="CHEBI:30616"/>
    </ligand>
</feature>
<sequence length="191" mass="21272">MEILIITGPPYSGKGTQCEILKTKLGFNHISTGDRIRKEKDEKTSIGKAMTEYEENGNLVPDHIMQKLIGQIIDENSNAKGIILDGYPRTKAQVDTILNLLIERKLGIKAVINIDVPKEELLARAQKRAVSSNRKDDLNSDIHLKRIEIFEAATRPAIDYMKGKFKVVDINGLGTIENITTAISETLNACR</sequence>
<dbReference type="SUPFAM" id="SSF52540">
    <property type="entry name" value="P-loop containing nucleoside triphosphate hydrolases"/>
    <property type="match status" value="1"/>
</dbReference>
<dbReference type="InterPro" id="IPR033690">
    <property type="entry name" value="Adenylat_kinase_CS"/>
</dbReference>
<feature type="binding site" evidence="5">
    <location>
        <position position="93"/>
    </location>
    <ligand>
        <name>AMP</name>
        <dbReference type="ChEBI" id="CHEBI:456215"/>
    </ligand>
</feature>
<feature type="binding site" evidence="5">
    <location>
        <begin position="58"/>
        <end position="60"/>
    </location>
    <ligand>
        <name>AMP</name>
        <dbReference type="ChEBI" id="CHEBI:456215"/>
    </ligand>
</feature>
<keyword evidence="2 5" id="KW-0545">Nucleotide biosynthesis</keyword>
<evidence type="ECO:0000256" key="6">
    <source>
        <dbReference type="RuleBase" id="RU003330"/>
    </source>
</evidence>
<keyword evidence="9" id="KW-1185">Reference proteome</keyword>
<dbReference type="PROSITE" id="PS00113">
    <property type="entry name" value="ADENYLATE_KINASE"/>
    <property type="match status" value="1"/>
</dbReference>
<feature type="binding site" evidence="5">
    <location>
        <position position="134"/>
    </location>
    <ligand>
        <name>AMP</name>
        <dbReference type="ChEBI" id="CHEBI:456215"/>
    </ligand>
</feature>
<dbReference type="InterPro" id="IPR000850">
    <property type="entry name" value="Adenylat/UMP-CMP_kin"/>
</dbReference>
<keyword evidence="5" id="KW-0963">Cytoplasm</keyword>
<dbReference type="HAMAP" id="MF_00235">
    <property type="entry name" value="Adenylate_kinase_Adk"/>
    <property type="match status" value="1"/>
</dbReference>
<dbReference type="InterPro" id="IPR027417">
    <property type="entry name" value="P-loop_NTPase"/>
</dbReference>
<comment type="function">
    <text evidence="5">Catalyzes the reversible transfer of the terminal phosphate group between ATP and AMP. Plays an important role in cellular energy homeostasis and in adenine nucleotide metabolism.</text>
</comment>
<evidence type="ECO:0000313" key="9">
    <source>
        <dbReference type="Proteomes" id="UP000192277"/>
    </source>
</evidence>
<comment type="subunit">
    <text evidence="5 7">Monomer.</text>
</comment>
<evidence type="ECO:0000256" key="5">
    <source>
        <dbReference type="HAMAP-Rule" id="MF_00235"/>
    </source>
</evidence>
<dbReference type="EMBL" id="LWBO01000032">
    <property type="protein sequence ID" value="OQP44165.1"/>
    <property type="molecule type" value="Genomic_DNA"/>
</dbReference>
<reference evidence="8 9" key="1">
    <citation type="submission" date="2016-04" db="EMBL/GenBank/DDBJ databases">
        <authorList>
            <person name="Chen L."/>
            <person name="Zhuang W."/>
            <person name="Wang G."/>
        </authorList>
    </citation>
    <scope>NUCLEOTIDE SEQUENCE [LARGE SCALE GENOMIC DNA]</scope>
    <source>
        <strain evidence="9">GR20</strain>
    </source>
</reference>
<feature type="binding site" evidence="5">
    <location>
        <position position="32"/>
    </location>
    <ligand>
        <name>AMP</name>
        <dbReference type="ChEBI" id="CHEBI:456215"/>
    </ligand>
</feature>